<keyword evidence="2" id="KW-0378">Hydrolase</keyword>
<comment type="caution">
    <text evidence="6">The sequence shown here is derived from an EMBL/GenBank/DDBJ whole genome shotgun (WGS) entry which is preliminary data.</text>
</comment>
<dbReference type="GO" id="GO:0016787">
    <property type="term" value="F:hydrolase activity"/>
    <property type="evidence" value="ECO:0007669"/>
    <property type="project" value="UniProtKB-KW"/>
</dbReference>
<name>A0AAW3YX45_9GAMM</name>
<gene>
    <name evidence="6" type="ORF">ID854_16200</name>
</gene>
<dbReference type="AlphaFoldDB" id="A0AAW3YX45"/>
<protein>
    <recommendedName>
        <fullName evidence="4">Putative HNH nuclease YajD</fullName>
    </recommendedName>
</protein>
<keyword evidence="6" id="KW-0255">Endonuclease</keyword>
<dbReference type="EMBL" id="JACXBF010000418">
    <property type="protein sequence ID" value="MBD2801931.1"/>
    <property type="molecule type" value="Genomic_DNA"/>
</dbReference>
<keyword evidence="1" id="KW-0540">Nuclease</keyword>
<dbReference type="GO" id="GO:0008270">
    <property type="term" value="F:zinc ion binding"/>
    <property type="evidence" value="ECO:0007669"/>
    <property type="project" value="InterPro"/>
</dbReference>
<evidence type="ECO:0000256" key="1">
    <source>
        <dbReference type="ARBA" id="ARBA00022722"/>
    </source>
</evidence>
<evidence type="ECO:0000256" key="3">
    <source>
        <dbReference type="ARBA" id="ARBA00038412"/>
    </source>
</evidence>
<evidence type="ECO:0000256" key="4">
    <source>
        <dbReference type="ARBA" id="ARBA00040194"/>
    </source>
</evidence>
<dbReference type="Proteomes" id="UP001193920">
    <property type="component" value="Unassembled WGS sequence"/>
</dbReference>
<dbReference type="InterPro" id="IPR002711">
    <property type="entry name" value="HNH"/>
</dbReference>
<comment type="similarity">
    <text evidence="3">Belongs to the HNH nuclease family.</text>
</comment>
<organism evidence="6">
    <name type="scientific">Xenorhabdus szentirmaii</name>
    <dbReference type="NCBI Taxonomy" id="290112"/>
    <lineage>
        <taxon>Bacteria</taxon>
        <taxon>Pseudomonadati</taxon>
        <taxon>Pseudomonadota</taxon>
        <taxon>Gammaproteobacteria</taxon>
        <taxon>Enterobacterales</taxon>
        <taxon>Morganellaceae</taxon>
        <taxon>Xenorhabdus</taxon>
    </lineage>
</organism>
<sequence>MSWQPLKRCSYPNCRERVKSGRCELHQREARRQQDRQRGTRIQRGYSNRWGRYRLHYLKANPLCVHCLQQGIYTPAIIVDYIIPIQGDADVLFWPASNHQALCQTCHNRKTVQTDPITRAKRKQRIYRQQETEAVKYRDWLIKNNHSMK</sequence>
<feature type="domain" description="HNH" evidence="5">
    <location>
        <begin position="64"/>
        <end position="111"/>
    </location>
</feature>
<dbReference type="GO" id="GO:0003676">
    <property type="term" value="F:nucleic acid binding"/>
    <property type="evidence" value="ECO:0007669"/>
    <property type="project" value="InterPro"/>
</dbReference>
<dbReference type="PANTHER" id="PTHR41286:SF1">
    <property type="entry name" value="HNH NUCLEASE YAJD-RELATED"/>
    <property type="match status" value="1"/>
</dbReference>
<dbReference type="RefSeq" id="WP_323869447.1">
    <property type="nucleotide sequence ID" value="NZ_JACXBF010000418.1"/>
</dbReference>
<dbReference type="Pfam" id="PF01844">
    <property type="entry name" value="HNH"/>
    <property type="match status" value="1"/>
</dbReference>
<dbReference type="PANTHER" id="PTHR41286">
    <property type="entry name" value="HNH NUCLEASE YAJD-RELATED"/>
    <property type="match status" value="1"/>
</dbReference>
<dbReference type="GO" id="GO:0005829">
    <property type="term" value="C:cytosol"/>
    <property type="evidence" value="ECO:0007669"/>
    <property type="project" value="TreeGrafter"/>
</dbReference>
<accession>A0AAW3YX45</accession>
<dbReference type="GO" id="GO:0004519">
    <property type="term" value="F:endonuclease activity"/>
    <property type="evidence" value="ECO:0007669"/>
    <property type="project" value="UniProtKB-KW"/>
</dbReference>
<reference evidence="6" key="2">
    <citation type="journal article" date="2024" name="Toxins">
        <title>Genome Sequence Analysis of Native Xenorhabdus Strains Isolated from Entomopathogenic Nematodes in Argentina.</title>
        <authorList>
            <person name="Palma L."/>
            <person name="Frizzo L."/>
            <person name="Kaiser S."/>
            <person name="Berry C."/>
            <person name="Caballero P."/>
            <person name="Bode H.B."/>
            <person name="Del Valle E.E."/>
        </authorList>
    </citation>
    <scope>NUCLEOTIDE SEQUENCE</scope>
    <source>
        <strain evidence="6">M</strain>
    </source>
</reference>
<evidence type="ECO:0000259" key="5">
    <source>
        <dbReference type="Pfam" id="PF01844"/>
    </source>
</evidence>
<dbReference type="InterPro" id="IPR003615">
    <property type="entry name" value="HNH_nuc"/>
</dbReference>
<proteinExistence type="inferred from homology"/>
<evidence type="ECO:0000256" key="2">
    <source>
        <dbReference type="ARBA" id="ARBA00022801"/>
    </source>
</evidence>
<dbReference type="CDD" id="cd00085">
    <property type="entry name" value="HNHc"/>
    <property type="match status" value="1"/>
</dbReference>
<reference evidence="6" key="1">
    <citation type="submission" date="2020-09" db="EMBL/GenBank/DDBJ databases">
        <authorList>
            <person name="Palma L."/>
            <person name="Caballero P."/>
            <person name="Berry C."/>
            <person name="Del Valle E."/>
        </authorList>
    </citation>
    <scope>NUCLEOTIDE SEQUENCE</scope>
    <source>
        <strain evidence="6">M</strain>
    </source>
</reference>
<evidence type="ECO:0000313" key="6">
    <source>
        <dbReference type="EMBL" id="MBD2801931.1"/>
    </source>
</evidence>